<name>A0A2W5MX82_RHOSU</name>
<feature type="region of interest" description="Disordered" evidence="1">
    <location>
        <begin position="101"/>
        <end position="122"/>
    </location>
</feature>
<dbReference type="Proteomes" id="UP000249185">
    <property type="component" value="Unassembled WGS sequence"/>
</dbReference>
<dbReference type="AlphaFoldDB" id="A0A2W5MX82"/>
<dbReference type="EMBL" id="QFPW01000038">
    <property type="protein sequence ID" value="PZQ45812.1"/>
    <property type="molecule type" value="Genomic_DNA"/>
</dbReference>
<proteinExistence type="predicted"/>
<protein>
    <submittedName>
        <fullName evidence="2">Uncharacterized protein</fullName>
    </submittedName>
</protein>
<accession>A0A2W5MX82</accession>
<organism evidence="2 3">
    <name type="scientific">Rhodovulum sulfidophilum</name>
    <name type="common">Rhodobacter sulfidophilus</name>
    <dbReference type="NCBI Taxonomy" id="35806"/>
    <lineage>
        <taxon>Bacteria</taxon>
        <taxon>Pseudomonadati</taxon>
        <taxon>Pseudomonadota</taxon>
        <taxon>Alphaproteobacteria</taxon>
        <taxon>Rhodobacterales</taxon>
        <taxon>Paracoccaceae</taxon>
        <taxon>Rhodovulum</taxon>
    </lineage>
</organism>
<evidence type="ECO:0000256" key="1">
    <source>
        <dbReference type="SAM" id="MobiDB-lite"/>
    </source>
</evidence>
<evidence type="ECO:0000313" key="3">
    <source>
        <dbReference type="Proteomes" id="UP000249185"/>
    </source>
</evidence>
<gene>
    <name evidence="2" type="ORF">DI556_21945</name>
</gene>
<evidence type="ECO:0000313" key="2">
    <source>
        <dbReference type="EMBL" id="PZQ45812.1"/>
    </source>
</evidence>
<sequence>MQIASVVRFLESEIPYMSGTSPEMEDAETFLDRVEEIRLTRGMTLSRASLLAAVEFHNLTTEMMSREPGGLPPHAARAIIMQNFRTARIALAAIAQAHVARQGEKPNEVRASAAQPTEMRSA</sequence>
<comment type="caution">
    <text evidence="2">The sequence shown here is derived from an EMBL/GenBank/DDBJ whole genome shotgun (WGS) entry which is preliminary data.</text>
</comment>
<reference evidence="2 3" key="1">
    <citation type="submission" date="2017-08" db="EMBL/GenBank/DDBJ databases">
        <title>Infants hospitalized years apart are colonized by the same room-sourced microbial strains.</title>
        <authorList>
            <person name="Brooks B."/>
            <person name="Olm M.R."/>
            <person name="Firek B.A."/>
            <person name="Baker R."/>
            <person name="Thomas B.C."/>
            <person name="Morowitz M.J."/>
            <person name="Banfield J.F."/>
        </authorList>
    </citation>
    <scope>NUCLEOTIDE SEQUENCE [LARGE SCALE GENOMIC DNA]</scope>
    <source>
        <strain evidence="2">S2_005_002_R2_34</strain>
    </source>
</reference>